<evidence type="ECO:0000256" key="6">
    <source>
        <dbReference type="ARBA" id="ARBA00022827"/>
    </source>
</evidence>
<evidence type="ECO:0000256" key="9">
    <source>
        <dbReference type="ARBA" id="ARBA00048540"/>
    </source>
</evidence>
<evidence type="ECO:0000256" key="3">
    <source>
        <dbReference type="ARBA" id="ARBA00022630"/>
    </source>
</evidence>
<evidence type="ECO:0000256" key="10">
    <source>
        <dbReference type="PIRNR" id="PIRNR006268"/>
    </source>
</evidence>
<dbReference type="Proteomes" id="UP000198480">
    <property type="component" value="Unassembled WGS sequence"/>
</dbReference>
<evidence type="ECO:0000256" key="8">
    <source>
        <dbReference type="ARBA" id="ARBA00031306"/>
    </source>
</evidence>
<evidence type="ECO:0000313" key="14">
    <source>
        <dbReference type="Proteomes" id="UP000198480"/>
    </source>
</evidence>
<feature type="transmembrane region" description="Helical" evidence="12">
    <location>
        <begin position="29"/>
        <end position="45"/>
    </location>
</feature>
<dbReference type="SUPFAM" id="SSF143631">
    <property type="entry name" value="ApbE-like"/>
    <property type="match status" value="1"/>
</dbReference>
<comment type="similarity">
    <text evidence="10">Belongs to the ApbE family.</text>
</comment>
<dbReference type="GO" id="GO:0046872">
    <property type="term" value="F:metal ion binding"/>
    <property type="evidence" value="ECO:0007669"/>
    <property type="project" value="UniProtKB-UniRule"/>
</dbReference>
<keyword evidence="7 10" id="KW-0460">Magnesium</keyword>
<gene>
    <name evidence="13" type="ORF">SAMN06295967_103201</name>
</gene>
<evidence type="ECO:0000256" key="2">
    <source>
        <dbReference type="ARBA" id="ARBA00016337"/>
    </source>
</evidence>
<dbReference type="GO" id="GO:0016740">
    <property type="term" value="F:transferase activity"/>
    <property type="evidence" value="ECO:0007669"/>
    <property type="project" value="UniProtKB-UniRule"/>
</dbReference>
<keyword evidence="4 10" id="KW-0808">Transferase</keyword>
<sequence length="373" mass="41254">MTFVAHDFEKIALTFAKIPDMRSNANKNIIYSIILLLLVAIVYLYRENQKKPVEQEVEVTTGKISFAGNTMGTSYRVVYLDAEERNFKAQIDSILIIVNESLSTYIPSSEISRFNQKDTLFFDLPYFLPVLEESKSIYEMTSGAFDPTVGPLVNLWGFGPGGPQLKDSVNVDGMVSLVNFGAIQFDDQKAWKPRSEMYLDFSAIAKGYGVDVLVDYLLNQGIEDMLIEIGGELVARGVNESGELWKVGISTPNEDSPSDELFGIIALNNQGLATSGNYRNFYEVDGVKISHTINPKTGRPVRHGLLSATVVAENCMKADAIATALMVMGTDEAIALQKQKGGFEIYLIYNDENGEIKSYASEGMKPYLSFSVN</sequence>
<accession>A0A239BRU1</accession>
<dbReference type="EMBL" id="FZOK01000003">
    <property type="protein sequence ID" value="SNS10670.1"/>
    <property type="molecule type" value="Genomic_DNA"/>
</dbReference>
<dbReference type="EC" id="2.7.1.180" evidence="1 10"/>
<protein>
    <recommendedName>
        <fullName evidence="2 10">FAD:protein FMN transferase</fullName>
        <ecNumber evidence="1 10">2.7.1.180</ecNumber>
    </recommendedName>
    <alternativeName>
        <fullName evidence="8 10">Flavin transferase</fullName>
    </alternativeName>
</protein>
<keyword evidence="12" id="KW-0812">Transmembrane</keyword>
<dbReference type="AlphaFoldDB" id="A0A239BRU1"/>
<evidence type="ECO:0000256" key="4">
    <source>
        <dbReference type="ARBA" id="ARBA00022679"/>
    </source>
</evidence>
<comment type="catalytic activity">
    <reaction evidence="9 10">
        <text>L-threonyl-[protein] + FAD = FMN-L-threonyl-[protein] + AMP + H(+)</text>
        <dbReference type="Rhea" id="RHEA:36847"/>
        <dbReference type="Rhea" id="RHEA-COMP:11060"/>
        <dbReference type="Rhea" id="RHEA-COMP:11061"/>
        <dbReference type="ChEBI" id="CHEBI:15378"/>
        <dbReference type="ChEBI" id="CHEBI:30013"/>
        <dbReference type="ChEBI" id="CHEBI:57692"/>
        <dbReference type="ChEBI" id="CHEBI:74257"/>
        <dbReference type="ChEBI" id="CHEBI:456215"/>
        <dbReference type="EC" id="2.7.1.180"/>
    </reaction>
</comment>
<feature type="binding site" evidence="11">
    <location>
        <position position="203"/>
    </location>
    <ligand>
        <name>Mg(2+)</name>
        <dbReference type="ChEBI" id="CHEBI:18420"/>
    </ligand>
</feature>
<keyword evidence="12" id="KW-1133">Transmembrane helix</keyword>
<evidence type="ECO:0000256" key="5">
    <source>
        <dbReference type="ARBA" id="ARBA00022723"/>
    </source>
</evidence>
<feature type="binding site" evidence="11">
    <location>
        <position position="319"/>
    </location>
    <ligand>
        <name>Mg(2+)</name>
        <dbReference type="ChEBI" id="CHEBI:18420"/>
    </ligand>
</feature>
<dbReference type="Gene3D" id="3.10.520.10">
    <property type="entry name" value="ApbE-like domains"/>
    <property type="match status" value="1"/>
</dbReference>
<keyword evidence="14" id="KW-1185">Reference proteome</keyword>
<dbReference type="PANTHER" id="PTHR30040:SF2">
    <property type="entry name" value="FAD:PROTEIN FMN TRANSFERASE"/>
    <property type="match status" value="1"/>
</dbReference>
<evidence type="ECO:0000256" key="12">
    <source>
        <dbReference type="SAM" id="Phobius"/>
    </source>
</evidence>
<keyword evidence="12" id="KW-0472">Membrane</keyword>
<keyword evidence="3 10" id="KW-0285">Flavoprotein</keyword>
<dbReference type="PIRSF" id="PIRSF006268">
    <property type="entry name" value="ApbE"/>
    <property type="match status" value="1"/>
</dbReference>
<name>A0A239BRU1_9BACT</name>
<proteinExistence type="inferred from homology"/>
<comment type="cofactor">
    <cofactor evidence="11">
        <name>Mg(2+)</name>
        <dbReference type="ChEBI" id="CHEBI:18420"/>
    </cofactor>
    <cofactor evidence="11">
        <name>Mn(2+)</name>
        <dbReference type="ChEBI" id="CHEBI:29035"/>
    </cofactor>
    <text evidence="11">Magnesium. Can also use manganese.</text>
</comment>
<evidence type="ECO:0000256" key="11">
    <source>
        <dbReference type="PIRSR" id="PIRSR006268-2"/>
    </source>
</evidence>
<evidence type="ECO:0000256" key="7">
    <source>
        <dbReference type="ARBA" id="ARBA00022842"/>
    </source>
</evidence>
<keyword evidence="5 10" id="KW-0479">Metal-binding</keyword>
<organism evidence="13 14">
    <name type="scientific">Belliella buryatensis</name>
    <dbReference type="NCBI Taxonomy" id="1500549"/>
    <lineage>
        <taxon>Bacteria</taxon>
        <taxon>Pseudomonadati</taxon>
        <taxon>Bacteroidota</taxon>
        <taxon>Cytophagia</taxon>
        <taxon>Cytophagales</taxon>
        <taxon>Cyclobacteriaceae</taxon>
        <taxon>Belliella</taxon>
    </lineage>
</organism>
<evidence type="ECO:0000256" key="1">
    <source>
        <dbReference type="ARBA" id="ARBA00011955"/>
    </source>
</evidence>
<keyword evidence="13" id="KW-0449">Lipoprotein</keyword>
<reference evidence="14" key="1">
    <citation type="submission" date="2017-06" db="EMBL/GenBank/DDBJ databases">
        <authorList>
            <person name="Varghese N."/>
            <person name="Submissions S."/>
        </authorList>
    </citation>
    <scope>NUCLEOTIDE SEQUENCE [LARGE SCALE GENOMIC DNA]</scope>
    <source>
        <strain evidence="14">5C</strain>
    </source>
</reference>
<dbReference type="InterPro" id="IPR003374">
    <property type="entry name" value="ApbE-like_sf"/>
</dbReference>
<dbReference type="Pfam" id="PF02424">
    <property type="entry name" value="ApbE"/>
    <property type="match status" value="1"/>
</dbReference>
<dbReference type="InterPro" id="IPR024932">
    <property type="entry name" value="ApbE"/>
</dbReference>
<dbReference type="PANTHER" id="PTHR30040">
    <property type="entry name" value="THIAMINE BIOSYNTHESIS LIPOPROTEIN APBE"/>
    <property type="match status" value="1"/>
</dbReference>
<keyword evidence="6 10" id="KW-0274">FAD</keyword>
<feature type="binding site" evidence="11">
    <location>
        <position position="323"/>
    </location>
    <ligand>
        <name>Mg(2+)</name>
        <dbReference type="ChEBI" id="CHEBI:18420"/>
    </ligand>
</feature>
<evidence type="ECO:0000313" key="13">
    <source>
        <dbReference type="EMBL" id="SNS10670.1"/>
    </source>
</evidence>